<dbReference type="Proteomes" id="UP000240760">
    <property type="component" value="Unassembled WGS sequence"/>
</dbReference>
<evidence type="ECO:0000313" key="2">
    <source>
        <dbReference type="Proteomes" id="UP000240760"/>
    </source>
</evidence>
<sequence>MTDGLLQPEAARGPALCPSDASELWIWITPGQASLVRSWIGTNVSSMFVEEIRYSLRHCTLLLNGYLGSKLLDWMWRDSKSLSARYAYDVSLMNTPRVKSPPAWHRAEMLQMSALCYTMCIYGVTPRVLEDEVGWTPSLLSGTSLISGPLALDSDEAQAM</sequence>
<reference evidence="1 2" key="1">
    <citation type="submission" date="2016-07" db="EMBL/GenBank/DDBJ databases">
        <title>Multiple horizontal gene transfer events from other fungi enriched the ability of initially mycotrophic Trichoderma (Ascomycota) to feed on dead plant biomass.</title>
        <authorList>
            <consortium name="DOE Joint Genome Institute"/>
            <person name="Aerts A."/>
            <person name="Atanasova L."/>
            <person name="Chenthamara K."/>
            <person name="Zhang J."/>
            <person name="Grujic M."/>
            <person name="Henrissat B."/>
            <person name="Kuo A."/>
            <person name="Salamov A."/>
            <person name="Lipzen A."/>
            <person name="Labutti K."/>
            <person name="Barry K."/>
            <person name="Miao Y."/>
            <person name="Rahimi M.J."/>
            <person name="Shen Q."/>
            <person name="Grigoriev I.V."/>
            <person name="Kubicek C.P."/>
            <person name="Druzhinina I.S."/>
        </authorList>
    </citation>
    <scope>NUCLEOTIDE SEQUENCE [LARGE SCALE GENOMIC DNA]</scope>
    <source>
        <strain evidence="1 2">ATCC 18648</strain>
    </source>
</reference>
<organism evidence="1 2">
    <name type="scientific">Trichoderma longibrachiatum ATCC 18648</name>
    <dbReference type="NCBI Taxonomy" id="983965"/>
    <lineage>
        <taxon>Eukaryota</taxon>
        <taxon>Fungi</taxon>
        <taxon>Dikarya</taxon>
        <taxon>Ascomycota</taxon>
        <taxon>Pezizomycotina</taxon>
        <taxon>Sordariomycetes</taxon>
        <taxon>Hypocreomycetidae</taxon>
        <taxon>Hypocreales</taxon>
        <taxon>Hypocreaceae</taxon>
        <taxon>Trichoderma</taxon>
    </lineage>
</organism>
<accession>A0A2T4CHD5</accession>
<proteinExistence type="predicted"/>
<protein>
    <submittedName>
        <fullName evidence="1">Uncharacterized protein</fullName>
    </submittedName>
</protein>
<keyword evidence="2" id="KW-1185">Reference proteome</keyword>
<name>A0A2T4CHD5_TRILO</name>
<gene>
    <name evidence="1" type="ORF">M440DRAFT_1387506</name>
</gene>
<dbReference type="AlphaFoldDB" id="A0A2T4CHD5"/>
<evidence type="ECO:0000313" key="1">
    <source>
        <dbReference type="EMBL" id="PTB80977.1"/>
    </source>
</evidence>
<dbReference type="EMBL" id="KZ679126">
    <property type="protein sequence ID" value="PTB80977.1"/>
    <property type="molecule type" value="Genomic_DNA"/>
</dbReference>